<accession>A0A813EI80</accession>
<dbReference type="OMA" id="LIVYCAN"/>
<dbReference type="InterPro" id="IPR027417">
    <property type="entry name" value="P-loop_NTPase"/>
</dbReference>
<protein>
    <recommendedName>
        <fullName evidence="6">DNA2/NAM7 helicase-like C-terminal domain-containing protein</fullName>
    </recommendedName>
</protein>
<dbReference type="InterPro" id="IPR047187">
    <property type="entry name" value="SF1_C_Upf1"/>
</dbReference>
<keyword evidence="4" id="KW-0067">ATP-binding</keyword>
<dbReference type="Pfam" id="PF13087">
    <property type="entry name" value="AAA_12"/>
    <property type="match status" value="1"/>
</dbReference>
<dbReference type="SUPFAM" id="SSF52540">
    <property type="entry name" value="P-loop containing nucleoside triphosphate hydrolases"/>
    <property type="match status" value="1"/>
</dbReference>
<evidence type="ECO:0000256" key="2">
    <source>
        <dbReference type="ARBA" id="ARBA00022801"/>
    </source>
</evidence>
<dbReference type="GO" id="GO:0043139">
    <property type="term" value="F:5'-3' DNA helicase activity"/>
    <property type="evidence" value="ECO:0007669"/>
    <property type="project" value="TreeGrafter"/>
</dbReference>
<dbReference type="InterPro" id="IPR050534">
    <property type="entry name" value="Coronavir_polyprotein_1ab"/>
</dbReference>
<evidence type="ECO:0000259" key="6">
    <source>
        <dbReference type="Pfam" id="PF13087"/>
    </source>
</evidence>
<dbReference type="PANTHER" id="PTHR43788:SF13">
    <property type="entry name" value="REGULATOR OF NONSENSE TRANSCRIPTS 1"/>
    <property type="match status" value="1"/>
</dbReference>
<dbReference type="EMBL" id="CAJNNV010011718">
    <property type="protein sequence ID" value="CAE8600032.1"/>
    <property type="molecule type" value="Genomic_DNA"/>
</dbReference>
<evidence type="ECO:0000256" key="5">
    <source>
        <dbReference type="SAM" id="MobiDB-lite"/>
    </source>
</evidence>
<evidence type="ECO:0000256" key="3">
    <source>
        <dbReference type="ARBA" id="ARBA00022806"/>
    </source>
</evidence>
<gene>
    <name evidence="7" type="ORF">PGLA1383_LOCUS18370</name>
</gene>
<dbReference type="Proteomes" id="UP000654075">
    <property type="component" value="Unassembled WGS sequence"/>
</dbReference>
<dbReference type="InterPro" id="IPR041679">
    <property type="entry name" value="DNA2/NAM7-like_C"/>
</dbReference>
<dbReference type="Gene3D" id="3.40.50.300">
    <property type="entry name" value="P-loop containing nucleotide triphosphate hydrolases"/>
    <property type="match status" value="1"/>
</dbReference>
<proteinExistence type="predicted"/>
<feature type="region of interest" description="Disordered" evidence="5">
    <location>
        <begin position="129"/>
        <end position="149"/>
    </location>
</feature>
<keyword evidence="8" id="KW-1185">Reference proteome</keyword>
<dbReference type="AlphaFoldDB" id="A0A813EI80"/>
<dbReference type="GO" id="GO:0005524">
    <property type="term" value="F:ATP binding"/>
    <property type="evidence" value="ECO:0007669"/>
    <property type="project" value="UniProtKB-KW"/>
</dbReference>
<dbReference type="CDD" id="cd18808">
    <property type="entry name" value="SF1_C_Upf1"/>
    <property type="match status" value="1"/>
</dbReference>
<sequence>VGVITPYAGQVKLLRNRLRQDLPEELRGGLRELEVASVDAFQGREKELIIFSAVRSNYGQRIGFLADWRRLNVMVTRARRGLIVLGDTRTLYGDPGWKAWIDWAFQSGFVMDGTELSAFGRDEGVEAQANNGILPRPPGGWARRRRSDA</sequence>
<reference evidence="7" key="1">
    <citation type="submission" date="2021-02" db="EMBL/GenBank/DDBJ databases">
        <authorList>
            <person name="Dougan E. K."/>
            <person name="Rhodes N."/>
            <person name="Thang M."/>
            <person name="Chan C."/>
        </authorList>
    </citation>
    <scope>NUCLEOTIDE SEQUENCE</scope>
</reference>
<keyword evidence="2" id="KW-0378">Hydrolase</keyword>
<evidence type="ECO:0000313" key="8">
    <source>
        <dbReference type="Proteomes" id="UP000654075"/>
    </source>
</evidence>
<dbReference type="GO" id="GO:0016787">
    <property type="term" value="F:hydrolase activity"/>
    <property type="evidence" value="ECO:0007669"/>
    <property type="project" value="UniProtKB-KW"/>
</dbReference>
<feature type="domain" description="DNA2/NAM7 helicase-like C-terminal" evidence="6">
    <location>
        <begin position="1"/>
        <end position="88"/>
    </location>
</feature>
<organism evidence="7 8">
    <name type="scientific">Polarella glacialis</name>
    <name type="common">Dinoflagellate</name>
    <dbReference type="NCBI Taxonomy" id="89957"/>
    <lineage>
        <taxon>Eukaryota</taxon>
        <taxon>Sar</taxon>
        <taxon>Alveolata</taxon>
        <taxon>Dinophyceae</taxon>
        <taxon>Suessiales</taxon>
        <taxon>Suessiaceae</taxon>
        <taxon>Polarella</taxon>
    </lineage>
</organism>
<evidence type="ECO:0000313" key="7">
    <source>
        <dbReference type="EMBL" id="CAE8600032.1"/>
    </source>
</evidence>
<comment type="caution">
    <text evidence="7">The sequence shown here is derived from an EMBL/GenBank/DDBJ whole genome shotgun (WGS) entry which is preliminary data.</text>
</comment>
<name>A0A813EI80_POLGL</name>
<keyword evidence="1" id="KW-0547">Nucleotide-binding</keyword>
<keyword evidence="3" id="KW-0347">Helicase</keyword>
<evidence type="ECO:0000256" key="4">
    <source>
        <dbReference type="ARBA" id="ARBA00022840"/>
    </source>
</evidence>
<evidence type="ECO:0000256" key="1">
    <source>
        <dbReference type="ARBA" id="ARBA00022741"/>
    </source>
</evidence>
<feature type="non-terminal residue" evidence="7">
    <location>
        <position position="1"/>
    </location>
</feature>
<dbReference type="PANTHER" id="PTHR43788">
    <property type="entry name" value="DNA2/NAM7 HELICASE FAMILY MEMBER"/>
    <property type="match status" value="1"/>
</dbReference>
<dbReference type="OrthoDB" id="6513042at2759"/>